<dbReference type="SUPFAM" id="SSF53383">
    <property type="entry name" value="PLP-dependent transferases"/>
    <property type="match status" value="1"/>
</dbReference>
<dbReference type="EMBL" id="CP065989">
    <property type="protein sequence ID" value="QQB16117.1"/>
    <property type="molecule type" value="Genomic_DNA"/>
</dbReference>
<protein>
    <recommendedName>
        <fullName evidence="5">8-amino-7-oxononanoate synthase</fullName>
        <ecNumber evidence="5">2.3.1.47</ecNumber>
    </recommendedName>
    <alternativeName>
        <fullName evidence="9">7-keto-8-amino-pelargonic acid synthase</fullName>
    </alternativeName>
    <alternativeName>
        <fullName evidence="10">8-amino-7-ketopelargonate synthase</fullName>
    </alternativeName>
</protein>
<dbReference type="GO" id="GO:0008710">
    <property type="term" value="F:8-amino-7-oxononanoate synthase activity"/>
    <property type="evidence" value="ECO:0007669"/>
    <property type="project" value="UniProtKB-EC"/>
</dbReference>
<dbReference type="AlphaFoldDB" id="A0A7T4DJY5"/>
<gene>
    <name evidence="14" type="ORF">I6H47_11580</name>
</gene>
<dbReference type="InterPro" id="IPR015424">
    <property type="entry name" value="PyrdxlP-dep_Trfase"/>
</dbReference>
<reference evidence="14 15" key="1">
    <citation type="submission" date="2020-12" db="EMBL/GenBank/DDBJ databases">
        <title>FDA dAtabase for Regulatory Grade micrObial Sequences (FDA-ARGOS): Supporting development and validation of Infectious Disease Dx tests.</title>
        <authorList>
            <person name="Sproer C."/>
            <person name="Gronow S."/>
            <person name="Severitt S."/>
            <person name="Schroder I."/>
            <person name="Tallon L."/>
            <person name="Sadzewicz L."/>
            <person name="Zhao X."/>
            <person name="Boylan J."/>
            <person name="Ott S."/>
            <person name="Bowen H."/>
            <person name="Vavikolanu K."/>
            <person name="Mehta A."/>
            <person name="Aluvathingal J."/>
            <person name="Nadendla S."/>
            <person name="Lowell S."/>
            <person name="Myers T."/>
            <person name="Yan Y."/>
            <person name="Sichtig H."/>
        </authorList>
    </citation>
    <scope>NUCLEOTIDE SEQUENCE [LARGE SCALE GENOMIC DNA]</scope>
    <source>
        <strain evidence="14 15">FDAARGOS_990</strain>
    </source>
</reference>
<keyword evidence="6" id="KW-0808">Transferase</keyword>
<dbReference type="GO" id="GO:0009102">
    <property type="term" value="P:biotin biosynthetic process"/>
    <property type="evidence" value="ECO:0007669"/>
    <property type="project" value="UniProtKB-KW"/>
</dbReference>
<evidence type="ECO:0000256" key="5">
    <source>
        <dbReference type="ARBA" id="ARBA00013187"/>
    </source>
</evidence>
<comment type="pathway">
    <text evidence="2">Cofactor biosynthesis; biotin biosynthesis.</text>
</comment>
<comment type="catalytic activity">
    <reaction evidence="11">
        <text>6-carboxyhexanoyl-[ACP] + L-alanine + H(+) = (8S)-8-amino-7-oxononanoate + holo-[ACP] + CO2</text>
        <dbReference type="Rhea" id="RHEA:42288"/>
        <dbReference type="Rhea" id="RHEA-COMP:9685"/>
        <dbReference type="Rhea" id="RHEA-COMP:9955"/>
        <dbReference type="ChEBI" id="CHEBI:15378"/>
        <dbReference type="ChEBI" id="CHEBI:16526"/>
        <dbReference type="ChEBI" id="CHEBI:57972"/>
        <dbReference type="ChEBI" id="CHEBI:64479"/>
        <dbReference type="ChEBI" id="CHEBI:78846"/>
        <dbReference type="ChEBI" id="CHEBI:149468"/>
        <dbReference type="EC" id="2.3.1.47"/>
    </reaction>
</comment>
<dbReference type="Proteomes" id="UP000595374">
    <property type="component" value="Chromosome"/>
</dbReference>
<dbReference type="PROSITE" id="PS00599">
    <property type="entry name" value="AA_TRANSFER_CLASS_2"/>
    <property type="match status" value="1"/>
</dbReference>
<keyword evidence="8 12" id="KW-0663">Pyridoxal phosphate</keyword>
<dbReference type="PANTHER" id="PTHR13693">
    <property type="entry name" value="CLASS II AMINOTRANSFERASE/8-AMINO-7-OXONONANOATE SYNTHASE"/>
    <property type="match status" value="1"/>
</dbReference>
<evidence type="ECO:0000256" key="4">
    <source>
        <dbReference type="ARBA" id="ARBA00011738"/>
    </source>
</evidence>
<evidence type="ECO:0000256" key="7">
    <source>
        <dbReference type="ARBA" id="ARBA00022756"/>
    </source>
</evidence>
<evidence type="ECO:0000259" key="13">
    <source>
        <dbReference type="Pfam" id="PF00155"/>
    </source>
</evidence>
<evidence type="ECO:0000256" key="8">
    <source>
        <dbReference type="ARBA" id="ARBA00022898"/>
    </source>
</evidence>
<dbReference type="InterPro" id="IPR015421">
    <property type="entry name" value="PyrdxlP-dep_Trfase_major"/>
</dbReference>
<keyword evidence="7" id="KW-0093">Biotin biosynthesis</keyword>
<evidence type="ECO:0000256" key="12">
    <source>
        <dbReference type="RuleBase" id="RU003693"/>
    </source>
</evidence>
<dbReference type="Pfam" id="PF00155">
    <property type="entry name" value="Aminotran_1_2"/>
    <property type="match status" value="1"/>
</dbReference>
<evidence type="ECO:0000313" key="15">
    <source>
        <dbReference type="Proteomes" id="UP000595374"/>
    </source>
</evidence>
<evidence type="ECO:0000256" key="2">
    <source>
        <dbReference type="ARBA" id="ARBA00004746"/>
    </source>
</evidence>
<dbReference type="InterPro" id="IPR050087">
    <property type="entry name" value="AON_synthase_class-II"/>
</dbReference>
<evidence type="ECO:0000256" key="3">
    <source>
        <dbReference type="ARBA" id="ARBA00010008"/>
    </source>
</evidence>
<dbReference type="Gene3D" id="3.90.1150.10">
    <property type="entry name" value="Aspartate Aminotransferase, domain 1"/>
    <property type="match status" value="1"/>
</dbReference>
<name>A0A7T4DJY5_9MICO</name>
<proteinExistence type="inferred from homology"/>
<dbReference type="InterPro" id="IPR004839">
    <property type="entry name" value="Aminotransferase_I/II_large"/>
</dbReference>
<comment type="similarity">
    <text evidence="3">Belongs to the class-II pyridoxal-phosphate-dependent aminotransferase family. BioF subfamily.</text>
</comment>
<evidence type="ECO:0000256" key="6">
    <source>
        <dbReference type="ARBA" id="ARBA00022679"/>
    </source>
</evidence>
<evidence type="ECO:0000256" key="9">
    <source>
        <dbReference type="ARBA" id="ARBA00032610"/>
    </source>
</evidence>
<comment type="subunit">
    <text evidence="4">Homodimer.</text>
</comment>
<organism evidence="14 15">
    <name type="scientific">Brevibacterium casei</name>
    <dbReference type="NCBI Taxonomy" id="33889"/>
    <lineage>
        <taxon>Bacteria</taxon>
        <taxon>Bacillati</taxon>
        <taxon>Actinomycetota</taxon>
        <taxon>Actinomycetes</taxon>
        <taxon>Micrococcales</taxon>
        <taxon>Brevibacteriaceae</taxon>
        <taxon>Brevibacterium</taxon>
    </lineage>
</organism>
<feature type="domain" description="Aminotransferase class I/classII large" evidence="13">
    <location>
        <begin position="31"/>
        <end position="365"/>
    </location>
</feature>
<dbReference type="EC" id="2.3.1.47" evidence="5"/>
<dbReference type="InterPro" id="IPR001917">
    <property type="entry name" value="Aminotrans_II_pyridoxalP_BS"/>
</dbReference>
<accession>A0A7T4DJY5</accession>
<dbReference type="InterPro" id="IPR015422">
    <property type="entry name" value="PyrdxlP-dep_Trfase_small"/>
</dbReference>
<dbReference type="Gene3D" id="3.40.640.10">
    <property type="entry name" value="Type I PLP-dependent aspartate aminotransferase-like (Major domain)"/>
    <property type="match status" value="1"/>
</dbReference>
<comment type="cofactor">
    <cofactor evidence="1 12">
        <name>pyridoxal 5'-phosphate</name>
        <dbReference type="ChEBI" id="CHEBI:597326"/>
    </cofactor>
</comment>
<dbReference type="GO" id="GO:0030170">
    <property type="term" value="F:pyridoxal phosphate binding"/>
    <property type="evidence" value="ECO:0007669"/>
    <property type="project" value="InterPro"/>
</dbReference>
<evidence type="ECO:0000256" key="11">
    <source>
        <dbReference type="ARBA" id="ARBA00047715"/>
    </source>
</evidence>
<sequence>MREANRILDRLGAEARARAGAGLDRVDAGPHGLDLASNDYLGLANHPSVIAAGCEAIARWGTSARASRLVTGTTPAHHEVEAALSALTGRDTALVFSSGYAANLAVLTALGGPDCLIVSDAHNHASLIDACRLSKAEVVRTPHGDATAVEEVLRQRTQPEAIVVVESVYSVLGDAPDLARLLELCARFDALLVIDEAHGIGVVGGGAGAAAALADHRDRVVVTATLSKSLGAQGGAVLGPAAVRDALVNTARTFIFDTGLAPAAAAAATAATRLIAAGEAPVAQLAANRRALTTTLGIEEPAGAVASVPMPSARAAVAARDALRERGLTVGCFRPPSVPDGISRLRITCRGDLTAADIDTAAEAIGAVVAEMG</sequence>
<evidence type="ECO:0000256" key="10">
    <source>
        <dbReference type="ARBA" id="ARBA00033381"/>
    </source>
</evidence>
<evidence type="ECO:0000313" key="14">
    <source>
        <dbReference type="EMBL" id="QQB16117.1"/>
    </source>
</evidence>
<dbReference type="PANTHER" id="PTHR13693:SF100">
    <property type="entry name" value="8-AMINO-7-OXONONANOATE SYNTHASE"/>
    <property type="match status" value="1"/>
</dbReference>
<evidence type="ECO:0000256" key="1">
    <source>
        <dbReference type="ARBA" id="ARBA00001933"/>
    </source>
</evidence>